<dbReference type="Proteomes" id="UP001143910">
    <property type="component" value="Unassembled WGS sequence"/>
</dbReference>
<evidence type="ECO:0000313" key="1">
    <source>
        <dbReference type="EMBL" id="KAJ2980074.1"/>
    </source>
</evidence>
<organism evidence="1 2">
    <name type="scientific">Zarea fungicola</name>
    <dbReference type="NCBI Taxonomy" id="93591"/>
    <lineage>
        <taxon>Eukaryota</taxon>
        <taxon>Fungi</taxon>
        <taxon>Dikarya</taxon>
        <taxon>Ascomycota</taxon>
        <taxon>Pezizomycotina</taxon>
        <taxon>Sordariomycetes</taxon>
        <taxon>Hypocreomycetidae</taxon>
        <taxon>Hypocreales</taxon>
        <taxon>Cordycipitaceae</taxon>
        <taxon>Zarea</taxon>
    </lineage>
</organism>
<evidence type="ECO:0000313" key="2">
    <source>
        <dbReference type="Proteomes" id="UP001143910"/>
    </source>
</evidence>
<accession>A0ACC1NMD2</accession>
<protein>
    <submittedName>
        <fullName evidence="1">Uncharacterized protein</fullName>
    </submittedName>
</protein>
<name>A0ACC1NMD2_9HYPO</name>
<reference evidence="1" key="1">
    <citation type="submission" date="2022-08" db="EMBL/GenBank/DDBJ databases">
        <title>Genome Sequence of Lecanicillium fungicola.</title>
        <authorList>
            <person name="Buettner E."/>
        </authorList>
    </citation>
    <scope>NUCLEOTIDE SEQUENCE</scope>
    <source>
        <strain evidence="1">Babe33</strain>
    </source>
</reference>
<dbReference type="EMBL" id="JANJQO010000228">
    <property type="protein sequence ID" value="KAJ2980074.1"/>
    <property type="molecule type" value="Genomic_DNA"/>
</dbReference>
<comment type="caution">
    <text evidence="1">The sequence shown here is derived from an EMBL/GenBank/DDBJ whole genome shotgun (WGS) entry which is preliminary data.</text>
</comment>
<sequence length="1074" mass="121014">MITQNAERQAPRPTTRDDFEIAVICALTLEADAVEALFDHYWDEDDLFLDKASGDPNAYSTGAIGRHNVVLAHMPGMGTIHAAIVANNCRMSFPSIKLALVVGISGVVPFRPDGEEIILGDVIISDGVIQYDLGRQLPGRFVRKDTLNDALGRPNVEIRALMAKLKGLRGRKQLANDMARYLDVLRLKPELAAEYPGAAHDILFEATYRHIGNKICDQSGCNGSVITRSRTHTGGNPVPAIHFGLIASGDSVMKSGEDRDRIAKEEGVIAFEMEGSGVWDTLPCLVIKGACDYADSHKSKMWQRYAAATAAAFNETIGNTNSTRLPCYHVQLDKNSRFTGRSSILKSLEEKFFGNDYTQRVALVGLGGVGKTQIALRFAYQIKERRPEYSIFWVPLLSEESAEQAFTEIAKKLGLQQNNNDDDIKALVCQHLNSDRAGKWLFVIDNADDYSHVSGSMEKPGLEEFFPTSENGILLMTTRSGHVAAEFAGSDVIEVEHMDQEEATDLFRKHLTQKTQLRDEVLVAKLLSYLTFLPLAITQAASYLNQTKAPIKRYFTLLQEADKDLPSVLGREFKDTTRYKGSRNAVGKTWLVSFQQIEQSDPVTVRLLSFLSCIEPKAIPQAMIPDAGSEEMEWAVGTLCAYSFLVRQEHTDMLDMHSLVHMATRGWVKEKGWSDTVASNAVSHLAQSFPLSTYANRELRRNYLPHATRLLEQDTENWSLDMNLLYAEVGECHSTDRRFKEAAKCYETVCRWNRAQLAEDDDDRLYFEHELASAYLNDRRIKDAIEILEHVVAVGKGTLNEKDVDRLKSEHELARAYLEDRRIKDAIEILEHVVAVKRETLDEKDYSRLMSEQVLASAYLDDGRIKDAIEISEHVVAIGKETLNEKHQLRLSSEHILASAYLDDNRTKDAIKILEHVVAVRKETLNEKDQLRLASEQVLASAYIDDGRNKDAIKILRHVVVVEKDTLDENDYNLLLSEQELATAYLKDGRIEDAIEISEHLVAIWRETYDETDFGRIASERQLARVYLKDGRIEEAIEIFEHVVAIGKETLDETDRGRIASERQLARAYRMLNK</sequence>
<proteinExistence type="predicted"/>
<gene>
    <name evidence="1" type="ORF">NQ176_g2870</name>
</gene>
<keyword evidence="2" id="KW-1185">Reference proteome</keyword>